<keyword evidence="3" id="KW-1185">Reference proteome</keyword>
<feature type="region of interest" description="Disordered" evidence="1">
    <location>
        <begin position="608"/>
        <end position="646"/>
    </location>
</feature>
<dbReference type="InParanoid" id="A0A2K3E515"/>
<dbReference type="AlphaFoldDB" id="A0A2K3E515"/>
<dbReference type="GeneID" id="66051929"/>
<accession>A0A2K3E515</accession>
<evidence type="ECO:0000256" key="1">
    <source>
        <dbReference type="SAM" id="MobiDB-lite"/>
    </source>
</evidence>
<dbReference type="KEGG" id="cre:CHLRE_01g006000v5"/>
<protein>
    <submittedName>
        <fullName evidence="2">Uncharacterized protein</fullName>
    </submittedName>
</protein>
<feature type="compositionally biased region" description="Low complexity" evidence="1">
    <location>
        <begin position="467"/>
        <end position="477"/>
    </location>
</feature>
<proteinExistence type="predicted"/>
<gene>
    <name evidence="2" type="ORF">CHLRE_01g006000v5</name>
</gene>
<evidence type="ECO:0000313" key="3">
    <source>
        <dbReference type="Proteomes" id="UP000006906"/>
    </source>
</evidence>
<sequence>MEALAQLRQGPAAKSPSVLFPSATRLSLRLPGTSSASSQAATLLLRIIPPKVRRRITHVSILPASEDSALDYLQLMVTVGEHLPCLQSLYFVDSRDLLPSNKNSNNNSGRVKHSACRLLSIFGAVSTYMPGLQRLTLPQLSCPVALPWLGALATPGSPLSQHLRQLTLTTCSYTAPAHLTEAGLAALCGLTALEQLTLGCLELGGHLEGAPDRGEYYQQYQQGYPQAWGGGGSNEADDLWPLQLLLGARRPPRLRRLALEGGYFSLAPSAELLEVSYEPGLRLPRPSGLSGPEAGAVAGAGAGGGVATAAGSPGGGWGISHVRVQPPPCHPLLCLDAMAAVLLEATEALGQRRVPELAIPQLVVAVEEQQQVEDEEEQARVLGPQGALPQLVARCGRVLMDRLVVEQEPQGRQQQGQHQDQHQGQPSRQHDAVVAAVVRVLGLPRLLKLRHGEWACCVPEELMPPAAGEGAAPPATGQCQEPHAGRPRKRLRAALQDWEQPQQERLRQQGLEGEVGQARNKGELCLDTACPEEVLAAALDRLGCPESPSCCSPSGMLFRTGCTGGGSGGGTQAVVLHVPWRWRGSGIAGCVLKEAVLQVLTDLWTQASGQDGRRGKHGGAGTSGSGDDGEAMSATERNSGSSGGGAGVGSVCGTGADVQAGLLAVRLQRLLALDSGVRRLWSEGSS</sequence>
<feature type="region of interest" description="Disordered" evidence="1">
    <location>
        <begin position="467"/>
        <end position="486"/>
    </location>
</feature>
<dbReference type="RefSeq" id="XP_042928108.1">
    <property type="nucleotide sequence ID" value="XM_043058194.1"/>
</dbReference>
<reference evidence="2 3" key="1">
    <citation type="journal article" date="2007" name="Science">
        <title>The Chlamydomonas genome reveals the evolution of key animal and plant functions.</title>
        <authorList>
            <person name="Merchant S.S."/>
            <person name="Prochnik S.E."/>
            <person name="Vallon O."/>
            <person name="Harris E.H."/>
            <person name="Karpowicz S.J."/>
            <person name="Witman G.B."/>
            <person name="Terry A."/>
            <person name="Salamov A."/>
            <person name="Fritz-Laylin L.K."/>
            <person name="Marechal-Drouard L."/>
            <person name="Marshall W.F."/>
            <person name="Qu L.H."/>
            <person name="Nelson D.R."/>
            <person name="Sanderfoot A.A."/>
            <person name="Spalding M.H."/>
            <person name="Kapitonov V.V."/>
            <person name="Ren Q."/>
            <person name="Ferris P."/>
            <person name="Lindquist E."/>
            <person name="Shapiro H."/>
            <person name="Lucas S.M."/>
            <person name="Grimwood J."/>
            <person name="Schmutz J."/>
            <person name="Cardol P."/>
            <person name="Cerutti H."/>
            <person name="Chanfreau G."/>
            <person name="Chen C.L."/>
            <person name="Cognat V."/>
            <person name="Croft M.T."/>
            <person name="Dent R."/>
            <person name="Dutcher S."/>
            <person name="Fernandez E."/>
            <person name="Fukuzawa H."/>
            <person name="Gonzalez-Ballester D."/>
            <person name="Gonzalez-Halphen D."/>
            <person name="Hallmann A."/>
            <person name="Hanikenne M."/>
            <person name="Hippler M."/>
            <person name="Inwood W."/>
            <person name="Jabbari K."/>
            <person name="Kalanon M."/>
            <person name="Kuras R."/>
            <person name="Lefebvre P.A."/>
            <person name="Lemaire S.D."/>
            <person name="Lobanov A.V."/>
            <person name="Lohr M."/>
            <person name="Manuell A."/>
            <person name="Meier I."/>
            <person name="Mets L."/>
            <person name="Mittag M."/>
            <person name="Mittelmeier T."/>
            <person name="Moroney J.V."/>
            <person name="Moseley J."/>
            <person name="Napoli C."/>
            <person name="Nedelcu A.M."/>
            <person name="Niyogi K."/>
            <person name="Novoselov S.V."/>
            <person name="Paulsen I.T."/>
            <person name="Pazour G."/>
            <person name="Purton S."/>
            <person name="Ral J.P."/>
            <person name="Riano-Pachon D.M."/>
            <person name="Riekhof W."/>
            <person name="Rymarquis L."/>
            <person name="Schroda M."/>
            <person name="Stern D."/>
            <person name="Umen J."/>
            <person name="Willows R."/>
            <person name="Wilson N."/>
            <person name="Zimmer S.L."/>
            <person name="Allmer J."/>
            <person name="Balk J."/>
            <person name="Bisova K."/>
            <person name="Chen C.J."/>
            <person name="Elias M."/>
            <person name="Gendler K."/>
            <person name="Hauser C."/>
            <person name="Lamb M.R."/>
            <person name="Ledford H."/>
            <person name="Long J.C."/>
            <person name="Minagawa J."/>
            <person name="Page M.D."/>
            <person name="Pan J."/>
            <person name="Pootakham W."/>
            <person name="Roje S."/>
            <person name="Rose A."/>
            <person name="Stahlberg E."/>
            <person name="Terauchi A.M."/>
            <person name="Yang P."/>
            <person name="Ball S."/>
            <person name="Bowler C."/>
            <person name="Dieckmann C.L."/>
            <person name="Gladyshev V.N."/>
            <person name="Green P."/>
            <person name="Jorgensen R."/>
            <person name="Mayfield S."/>
            <person name="Mueller-Roeber B."/>
            <person name="Rajamani S."/>
            <person name="Sayre R.T."/>
            <person name="Brokstein P."/>
            <person name="Dubchak I."/>
            <person name="Goodstein D."/>
            <person name="Hornick L."/>
            <person name="Huang Y.W."/>
            <person name="Jhaveri J."/>
            <person name="Luo Y."/>
            <person name="Martinez D."/>
            <person name="Ngau W.C."/>
            <person name="Otillar B."/>
            <person name="Poliakov A."/>
            <person name="Porter A."/>
            <person name="Szajkowski L."/>
            <person name="Werner G."/>
            <person name="Zhou K."/>
            <person name="Grigoriev I.V."/>
            <person name="Rokhsar D.S."/>
            <person name="Grossman A.R."/>
        </authorList>
    </citation>
    <scope>NUCLEOTIDE SEQUENCE [LARGE SCALE GENOMIC DNA]</scope>
    <source>
        <strain evidence="3">CC-503</strain>
    </source>
</reference>
<dbReference type="OrthoDB" id="10674066at2759"/>
<name>A0A2K3E515_CHLRE</name>
<organism evidence="2 3">
    <name type="scientific">Chlamydomonas reinhardtii</name>
    <name type="common">Chlamydomonas smithii</name>
    <dbReference type="NCBI Taxonomy" id="3055"/>
    <lineage>
        <taxon>Eukaryota</taxon>
        <taxon>Viridiplantae</taxon>
        <taxon>Chlorophyta</taxon>
        <taxon>core chlorophytes</taxon>
        <taxon>Chlorophyceae</taxon>
        <taxon>CS clade</taxon>
        <taxon>Chlamydomonadales</taxon>
        <taxon>Chlamydomonadaceae</taxon>
        <taxon>Chlamydomonas</taxon>
    </lineage>
</organism>
<evidence type="ECO:0000313" key="2">
    <source>
        <dbReference type="EMBL" id="PNW87888.1"/>
    </source>
</evidence>
<dbReference type="EMBL" id="CM008962">
    <property type="protein sequence ID" value="PNW87888.1"/>
    <property type="molecule type" value="Genomic_DNA"/>
</dbReference>
<feature type="region of interest" description="Disordered" evidence="1">
    <location>
        <begin position="407"/>
        <end position="430"/>
    </location>
</feature>
<dbReference type="Gramene" id="PNW87888">
    <property type="protein sequence ID" value="PNW87888"/>
    <property type="gene ID" value="CHLRE_01g006000v5"/>
</dbReference>
<dbReference type="Proteomes" id="UP000006906">
    <property type="component" value="Chromosome 1"/>
</dbReference>